<dbReference type="Proteomes" id="UP000814128">
    <property type="component" value="Unassembled WGS sequence"/>
</dbReference>
<protein>
    <submittedName>
        <fullName evidence="1">Uncharacterized protein</fullName>
    </submittedName>
</protein>
<dbReference type="EMBL" id="MU273711">
    <property type="protein sequence ID" value="KAI0028944.1"/>
    <property type="molecule type" value="Genomic_DNA"/>
</dbReference>
<proteinExistence type="predicted"/>
<comment type="caution">
    <text evidence="1">The sequence shown here is derived from an EMBL/GenBank/DDBJ whole genome shotgun (WGS) entry which is preliminary data.</text>
</comment>
<accession>A0ACB8QAW3</accession>
<organism evidence="1 2">
    <name type="scientific">Vararia minispora EC-137</name>
    <dbReference type="NCBI Taxonomy" id="1314806"/>
    <lineage>
        <taxon>Eukaryota</taxon>
        <taxon>Fungi</taxon>
        <taxon>Dikarya</taxon>
        <taxon>Basidiomycota</taxon>
        <taxon>Agaricomycotina</taxon>
        <taxon>Agaricomycetes</taxon>
        <taxon>Russulales</taxon>
        <taxon>Lachnocladiaceae</taxon>
        <taxon>Vararia</taxon>
    </lineage>
</organism>
<evidence type="ECO:0000313" key="1">
    <source>
        <dbReference type="EMBL" id="KAI0028944.1"/>
    </source>
</evidence>
<keyword evidence="2" id="KW-1185">Reference proteome</keyword>
<name>A0ACB8QAW3_9AGAM</name>
<reference evidence="1" key="1">
    <citation type="submission" date="2021-02" db="EMBL/GenBank/DDBJ databases">
        <authorList>
            <consortium name="DOE Joint Genome Institute"/>
            <person name="Ahrendt S."/>
            <person name="Looney B.P."/>
            <person name="Miyauchi S."/>
            <person name="Morin E."/>
            <person name="Drula E."/>
            <person name="Courty P.E."/>
            <person name="Chicoki N."/>
            <person name="Fauchery L."/>
            <person name="Kohler A."/>
            <person name="Kuo A."/>
            <person name="Labutti K."/>
            <person name="Pangilinan J."/>
            <person name="Lipzen A."/>
            <person name="Riley R."/>
            <person name="Andreopoulos W."/>
            <person name="He G."/>
            <person name="Johnson J."/>
            <person name="Barry K.W."/>
            <person name="Grigoriev I.V."/>
            <person name="Nagy L."/>
            <person name="Hibbett D."/>
            <person name="Henrissat B."/>
            <person name="Matheny P.B."/>
            <person name="Labbe J."/>
            <person name="Martin F."/>
        </authorList>
    </citation>
    <scope>NUCLEOTIDE SEQUENCE</scope>
    <source>
        <strain evidence="1">EC-137</strain>
    </source>
</reference>
<reference evidence="1" key="2">
    <citation type="journal article" date="2022" name="New Phytol.">
        <title>Evolutionary transition to the ectomycorrhizal habit in the genomes of a hyperdiverse lineage of mushroom-forming fungi.</title>
        <authorList>
            <person name="Looney B."/>
            <person name="Miyauchi S."/>
            <person name="Morin E."/>
            <person name="Drula E."/>
            <person name="Courty P.E."/>
            <person name="Kohler A."/>
            <person name="Kuo A."/>
            <person name="LaButti K."/>
            <person name="Pangilinan J."/>
            <person name="Lipzen A."/>
            <person name="Riley R."/>
            <person name="Andreopoulos W."/>
            <person name="He G."/>
            <person name="Johnson J."/>
            <person name="Nolan M."/>
            <person name="Tritt A."/>
            <person name="Barry K.W."/>
            <person name="Grigoriev I.V."/>
            <person name="Nagy L.G."/>
            <person name="Hibbett D."/>
            <person name="Henrissat B."/>
            <person name="Matheny P.B."/>
            <person name="Labbe J."/>
            <person name="Martin F.M."/>
        </authorList>
    </citation>
    <scope>NUCLEOTIDE SEQUENCE</scope>
    <source>
        <strain evidence="1">EC-137</strain>
    </source>
</reference>
<evidence type="ECO:0000313" key="2">
    <source>
        <dbReference type="Proteomes" id="UP000814128"/>
    </source>
</evidence>
<gene>
    <name evidence="1" type="ORF">K488DRAFT_80422</name>
</gene>
<sequence>MLPVPPPAYHSDGRQSSQSDIPPPPFTSYRHPAPQLSSLPPHLLLHVVYHTFPQRPDIDQGTVQRQRKTLYWLAMSLRLVSRSFYIACMHVLRSSYLPAYSSLLRHPYSSDPFPLASSTPSDVSVERILPSLQRETTVLDLFIAVKVREDVWADDSELHLEREESFRDLFDLMQPRARVEDLVRVQGERAGVIASPGTHVQLGQLDFGALGATFSLRRVGLVLTAQGGKRTIVETDRARDEPLEQAAHRLVKRLAGWLKG</sequence>